<dbReference type="Proteomes" id="UP001519654">
    <property type="component" value="Unassembled WGS sequence"/>
</dbReference>
<evidence type="ECO:0000313" key="2">
    <source>
        <dbReference type="Proteomes" id="UP001519654"/>
    </source>
</evidence>
<keyword evidence="2" id="KW-1185">Reference proteome</keyword>
<dbReference type="RefSeq" id="WP_215791665.1">
    <property type="nucleotide sequence ID" value="NZ_JAHKKG010000009.1"/>
</dbReference>
<proteinExistence type="predicted"/>
<dbReference type="InterPro" id="IPR027417">
    <property type="entry name" value="P-loop_NTPase"/>
</dbReference>
<name>A0ABS5YVN6_9ACTN</name>
<dbReference type="Gene3D" id="3.40.50.300">
    <property type="entry name" value="P-loop containing nucleotide triphosphate hydrolases"/>
    <property type="match status" value="1"/>
</dbReference>
<evidence type="ECO:0008006" key="3">
    <source>
        <dbReference type="Google" id="ProtNLM"/>
    </source>
</evidence>
<accession>A0ABS5YVN6</accession>
<gene>
    <name evidence="1" type="ORF">KOI35_28180</name>
</gene>
<comment type="caution">
    <text evidence="1">The sequence shown here is derived from an EMBL/GenBank/DDBJ whole genome shotgun (WGS) entry which is preliminary data.</text>
</comment>
<dbReference type="EMBL" id="JAHKKG010000009">
    <property type="protein sequence ID" value="MBU2667396.1"/>
    <property type="molecule type" value="Genomic_DNA"/>
</dbReference>
<protein>
    <recommendedName>
        <fullName evidence="3">Uridine kinase</fullName>
    </recommendedName>
</protein>
<sequence length="214" mass="23808">MKLGPGEPEGGTWRAEPFEEFARRLRGRVVAVDGRGGSGKTTLAERISREHPGSVVVHTDDIAWWHSRFGWDDLMAGGVLRPWRAGQDVRYQPPAWAPRGRTGYVEVPADASLLIVEGCGASRRELAGLIDTAVWVQSDFDEAKARGLRRDMAQRPDLDEAGALREWDEWMAEEVLFFLDDRPWRRADFVVRSPVPDGEAVELHLGPVGGALRG</sequence>
<evidence type="ECO:0000313" key="1">
    <source>
        <dbReference type="EMBL" id="MBU2667396.1"/>
    </source>
</evidence>
<reference evidence="1 2" key="1">
    <citation type="submission" date="2021-06" db="EMBL/GenBank/DDBJ databases">
        <title>Actinoplanes lichenicola sp. nov., and Actinoplanes ovalisporus sp. nov., isolated from lichen in Thailand.</title>
        <authorList>
            <person name="Saeng-In P."/>
            <person name="Kanchanasin P."/>
            <person name="Yuki M."/>
            <person name="Kudo T."/>
            <person name="Ohkuma M."/>
            <person name="Phongsopitanun W."/>
            <person name="Tanasupawat S."/>
        </authorList>
    </citation>
    <scope>NUCLEOTIDE SEQUENCE [LARGE SCALE GENOMIC DNA]</scope>
    <source>
        <strain evidence="1 2">NBRC 110975</strain>
    </source>
</reference>
<dbReference type="SUPFAM" id="SSF52540">
    <property type="entry name" value="P-loop containing nucleoside triphosphate hydrolases"/>
    <property type="match status" value="1"/>
</dbReference>
<organism evidence="1 2">
    <name type="scientific">Paractinoplanes bogorensis</name>
    <dbReference type="NCBI Taxonomy" id="1610840"/>
    <lineage>
        <taxon>Bacteria</taxon>
        <taxon>Bacillati</taxon>
        <taxon>Actinomycetota</taxon>
        <taxon>Actinomycetes</taxon>
        <taxon>Micromonosporales</taxon>
        <taxon>Micromonosporaceae</taxon>
        <taxon>Paractinoplanes</taxon>
    </lineage>
</organism>